<comment type="caution">
    <text evidence="2">The sequence shown here is derived from an EMBL/GenBank/DDBJ whole genome shotgun (WGS) entry which is preliminary data.</text>
</comment>
<keyword evidence="1" id="KW-0472">Membrane</keyword>
<sequence>MMKKEEFMKKLEYLLQDVNEEEREAALAYYRDYLDEAGPENEEKAIEDFGSPERVAAMIRAGISGAMEDGGEFTESGYEDERFRDPNFQLQKRLELPEEKTEKKQEKRKRGPVEKCLGNINPILRFVLILLLIVVAVPPLLETGTGALSFLAWTAVSICLLFLFIGLIALCLLLGGIAAVAAGMVTLIHELFLGLLLIGGGLLMAGTGCFAMILAVWFYGTALPWLFRKAGDLCDRIFHQKRRQGV</sequence>
<dbReference type="EMBL" id="DWZA01000065">
    <property type="protein sequence ID" value="HJA71399.1"/>
    <property type="molecule type" value="Genomic_DNA"/>
</dbReference>
<reference evidence="2" key="1">
    <citation type="journal article" date="2021" name="PeerJ">
        <title>Extensive microbial diversity within the chicken gut microbiome revealed by metagenomics and culture.</title>
        <authorList>
            <person name="Gilroy R."/>
            <person name="Ravi A."/>
            <person name="Getino M."/>
            <person name="Pursley I."/>
            <person name="Horton D.L."/>
            <person name="Alikhan N.F."/>
            <person name="Baker D."/>
            <person name="Gharbi K."/>
            <person name="Hall N."/>
            <person name="Watson M."/>
            <person name="Adriaenssens E.M."/>
            <person name="Foster-Nyarko E."/>
            <person name="Jarju S."/>
            <person name="Secka A."/>
            <person name="Antonio M."/>
            <person name="Oren A."/>
            <person name="Chaudhuri R.R."/>
            <person name="La Ragione R."/>
            <person name="Hildebrand F."/>
            <person name="Pallen M.J."/>
        </authorList>
    </citation>
    <scope>NUCLEOTIDE SEQUENCE</scope>
    <source>
        <strain evidence="2">CHK178-16964</strain>
    </source>
</reference>
<feature type="transmembrane region" description="Helical" evidence="1">
    <location>
        <begin position="192"/>
        <end position="219"/>
    </location>
</feature>
<dbReference type="AlphaFoldDB" id="A0A9D2HJ23"/>
<feature type="transmembrane region" description="Helical" evidence="1">
    <location>
        <begin position="147"/>
        <end position="180"/>
    </location>
</feature>
<organism evidence="2 3">
    <name type="scientific">Candidatus Lachnoclostridium stercoravium</name>
    <dbReference type="NCBI Taxonomy" id="2838633"/>
    <lineage>
        <taxon>Bacteria</taxon>
        <taxon>Bacillati</taxon>
        <taxon>Bacillota</taxon>
        <taxon>Clostridia</taxon>
        <taxon>Lachnospirales</taxon>
        <taxon>Lachnospiraceae</taxon>
    </lineage>
</organism>
<evidence type="ECO:0000313" key="2">
    <source>
        <dbReference type="EMBL" id="HJA71399.1"/>
    </source>
</evidence>
<accession>A0A9D2HJ23</accession>
<keyword evidence="1" id="KW-1133">Transmembrane helix</keyword>
<gene>
    <name evidence="2" type="ORF">IAA07_07440</name>
</gene>
<evidence type="ECO:0000313" key="3">
    <source>
        <dbReference type="Proteomes" id="UP000823900"/>
    </source>
</evidence>
<evidence type="ECO:0000256" key="1">
    <source>
        <dbReference type="SAM" id="Phobius"/>
    </source>
</evidence>
<proteinExistence type="predicted"/>
<dbReference type="Proteomes" id="UP000823900">
    <property type="component" value="Unassembled WGS sequence"/>
</dbReference>
<reference evidence="2" key="2">
    <citation type="submission" date="2021-04" db="EMBL/GenBank/DDBJ databases">
        <authorList>
            <person name="Gilroy R."/>
        </authorList>
    </citation>
    <scope>NUCLEOTIDE SEQUENCE</scope>
    <source>
        <strain evidence="2">CHK178-16964</strain>
    </source>
</reference>
<feature type="transmembrane region" description="Helical" evidence="1">
    <location>
        <begin position="123"/>
        <end position="141"/>
    </location>
</feature>
<dbReference type="Pfam" id="PF22564">
    <property type="entry name" value="HAAS"/>
    <property type="match status" value="1"/>
</dbReference>
<keyword evidence="1" id="KW-0812">Transmembrane</keyword>
<name>A0A9D2HJ23_9FIRM</name>
<protein>
    <submittedName>
        <fullName evidence="2">DUF1700 domain-containing protein</fullName>
    </submittedName>
</protein>